<dbReference type="SUPFAM" id="SSF63862">
    <property type="entry name" value="Thiamin pyrophosphokinase, substrate-binding domain"/>
    <property type="match status" value="1"/>
</dbReference>
<dbReference type="SUPFAM" id="SSF63999">
    <property type="entry name" value="Thiamin pyrophosphokinase, catalytic domain"/>
    <property type="match status" value="1"/>
</dbReference>
<keyword evidence="7" id="KW-1185">Reference proteome</keyword>
<keyword evidence="4" id="KW-0067">ATP-binding</keyword>
<dbReference type="AlphaFoldDB" id="A0A1N7P8C7"/>
<evidence type="ECO:0000256" key="4">
    <source>
        <dbReference type="ARBA" id="ARBA00022840"/>
    </source>
</evidence>
<keyword evidence="3 6" id="KW-0418">Kinase</keyword>
<proteinExistence type="predicted"/>
<feature type="domain" description="Thiamin pyrophosphokinase thiamin-binding" evidence="5">
    <location>
        <begin position="58"/>
        <end position="125"/>
    </location>
</feature>
<dbReference type="Gene3D" id="3.40.50.10240">
    <property type="entry name" value="Thiamin pyrophosphokinase, catalytic domain"/>
    <property type="match status" value="1"/>
</dbReference>
<dbReference type="GO" id="GO:0030975">
    <property type="term" value="F:thiamine binding"/>
    <property type="evidence" value="ECO:0007669"/>
    <property type="project" value="InterPro"/>
</dbReference>
<accession>A0A1N7P8C7</accession>
<dbReference type="GO" id="GO:0006772">
    <property type="term" value="P:thiamine metabolic process"/>
    <property type="evidence" value="ECO:0007669"/>
    <property type="project" value="InterPro"/>
</dbReference>
<dbReference type="GO" id="GO:0005524">
    <property type="term" value="F:ATP binding"/>
    <property type="evidence" value="ECO:0007669"/>
    <property type="project" value="UniProtKB-KW"/>
</dbReference>
<evidence type="ECO:0000256" key="1">
    <source>
        <dbReference type="ARBA" id="ARBA00022679"/>
    </source>
</evidence>
<dbReference type="InterPro" id="IPR006282">
    <property type="entry name" value="Thi_PPkinase"/>
</dbReference>
<evidence type="ECO:0000256" key="2">
    <source>
        <dbReference type="ARBA" id="ARBA00022741"/>
    </source>
</evidence>
<dbReference type="GO" id="GO:0004788">
    <property type="term" value="F:thiamine diphosphokinase activity"/>
    <property type="evidence" value="ECO:0007669"/>
    <property type="project" value="InterPro"/>
</dbReference>
<dbReference type="GO" id="GO:0016301">
    <property type="term" value="F:kinase activity"/>
    <property type="evidence" value="ECO:0007669"/>
    <property type="project" value="UniProtKB-KW"/>
</dbReference>
<dbReference type="CDD" id="cd07995">
    <property type="entry name" value="TPK"/>
    <property type="match status" value="1"/>
</dbReference>
<dbReference type="InterPro" id="IPR036371">
    <property type="entry name" value="TPK_B1-bd_sf"/>
</dbReference>
<keyword evidence="1" id="KW-0808">Transferase</keyword>
<dbReference type="STRING" id="453582.SAMN05421580_109135"/>
<evidence type="ECO:0000259" key="5">
    <source>
        <dbReference type="SMART" id="SM00983"/>
    </source>
</evidence>
<sequence>MPILEQDSTDFGKCLRHVKADFYLCLGFTGMRLDHTLAALTELAARPDQTILLIAEDEVIFLAPPSLTLDLPIGTRFSLYPMGAASGRSEGLRWPIEGLAFTPAGRVGTSNEVTGVVKLEMNGPMLVMVPKAHLAAVLCALWPPAARGE</sequence>
<dbReference type="GO" id="GO:0009229">
    <property type="term" value="P:thiamine diphosphate biosynthetic process"/>
    <property type="evidence" value="ECO:0007669"/>
    <property type="project" value="InterPro"/>
</dbReference>
<organism evidence="6 7">
    <name type="scientific">Rhodobacter aestuarii</name>
    <dbReference type="NCBI Taxonomy" id="453582"/>
    <lineage>
        <taxon>Bacteria</taxon>
        <taxon>Pseudomonadati</taxon>
        <taxon>Pseudomonadota</taxon>
        <taxon>Alphaproteobacteria</taxon>
        <taxon>Rhodobacterales</taxon>
        <taxon>Rhodobacter group</taxon>
        <taxon>Rhodobacter</taxon>
    </lineage>
</organism>
<name>A0A1N7P8C7_9RHOB</name>
<reference evidence="7" key="1">
    <citation type="submission" date="2017-01" db="EMBL/GenBank/DDBJ databases">
        <authorList>
            <person name="Varghese N."/>
            <person name="Submissions S."/>
        </authorList>
    </citation>
    <scope>NUCLEOTIDE SEQUENCE [LARGE SCALE GENOMIC DNA]</scope>
    <source>
        <strain evidence="7">DSM 19945</strain>
    </source>
</reference>
<dbReference type="EMBL" id="FTOG01000009">
    <property type="protein sequence ID" value="SIT06833.1"/>
    <property type="molecule type" value="Genomic_DNA"/>
</dbReference>
<evidence type="ECO:0000313" key="6">
    <source>
        <dbReference type="EMBL" id="SIT06833.1"/>
    </source>
</evidence>
<evidence type="ECO:0000313" key="7">
    <source>
        <dbReference type="Proteomes" id="UP000186221"/>
    </source>
</evidence>
<keyword evidence="2" id="KW-0547">Nucleotide-binding</keyword>
<dbReference type="SMART" id="SM00983">
    <property type="entry name" value="TPK_B1_binding"/>
    <property type="match status" value="1"/>
</dbReference>
<dbReference type="Proteomes" id="UP000186221">
    <property type="component" value="Unassembled WGS sequence"/>
</dbReference>
<evidence type="ECO:0000256" key="3">
    <source>
        <dbReference type="ARBA" id="ARBA00022777"/>
    </source>
</evidence>
<dbReference type="InterPro" id="IPR036759">
    <property type="entry name" value="TPK_catalytic_sf"/>
</dbReference>
<gene>
    <name evidence="6" type="ORF">SAMN05421580_109135</name>
</gene>
<protein>
    <submittedName>
        <fullName evidence="6">Thiamine pyrophosphokinase</fullName>
    </submittedName>
</protein>
<dbReference type="InterPro" id="IPR007373">
    <property type="entry name" value="Thiamin_PyroPKinase_B1-bd"/>
</dbReference>